<dbReference type="EMBL" id="ABEU02000001">
    <property type="status" value="NOT_ANNOTATED_CDS"/>
    <property type="molecule type" value="Genomic_DNA"/>
</dbReference>
<gene>
    <name evidence="2" type="primary">LOC112278819</name>
</gene>
<accession>A0A7I4FCP9</accession>
<organism evidence="2 3">
    <name type="scientific">Physcomitrium patens</name>
    <name type="common">Spreading-leaved earth moss</name>
    <name type="synonym">Physcomitrella patens</name>
    <dbReference type="NCBI Taxonomy" id="3218"/>
    <lineage>
        <taxon>Eukaryota</taxon>
        <taxon>Viridiplantae</taxon>
        <taxon>Streptophyta</taxon>
        <taxon>Embryophyta</taxon>
        <taxon>Bryophyta</taxon>
        <taxon>Bryophytina</taxon>
        <taxon>Bryopsida</taxon>
        <taxon>Funariidae</taxon>
        <taxon>Funariales</taxon>
        <taxon>Funariaceae</taxon>
        <taxon>Physcomitrium</taxon>
    </lineage>
</organism>
<dbReference type="EnsemblPlants" id="Pp3c1_8080V3.3">
    <property type="protein sequence ID" value="Pp3c1_8080V3.3"/>
    <property type="gene ID" value="Pp3c1_8080"/>
</dbReference>
<feature type="region of interest" description="Disordered" evidence="1">
    <location>
        <begin position="60"/>
        <end position="91"/>
    </location>
</feature>
<name>A0A7I4FCP9_PHYPA</name>
<evidence type="ECO:0000313" key="3">
    <source>
        <dbReference type="Proteomes" id="UP000006727"/>
    </source>
</evidence>
<sequence length="299" mass="32513">MVEWTCQQNGRTIICRDQHSVCHTKVSGSNESNNAFGHIHRKAKSQRGSLHKLLSRAQKKTLRASGYKVDSGGGKKPRVTPNRGDESPESAGGVKVQVVIVRNGRAPVMLGGNGNGIIMMRVTECGGGLFDILLPCPKRRAGAWCRGHSIAPDMLWSITEHHRARGVFELWKSLPETARRAFAAEFSSGGASNAEPCGPSDYSRQCELRSGHLEAVGVRSEAVAPTLCKSRGGSLEVRYEVNCWVLSHKGRFPAYAFCEKRGGGISMYDSLNGSLQNPLLMRMPPSVLDEFPSTPGKLL</sequence>
<reference evidence="2 3" key="2">
    <citation type="journal article" date="2018" name="Plant J.">
        <title>The Physcomitrella patens chromosome-scale assembly reveals moss genome structure and evolution.</title>
        <authorList>
            <person name="Lang D."/>
            <person name="Ullrich K.K."/>
            <person name="Murat F."/>
            <person name="Fuchs J."/>
            <person name="Jenkins J."/>
            <person name="Haas F.B."/>
            <person name="Piednoel M."/>
            <person name="Gundlach H."/>
            <person name="Van Bel M."/>
            <person name="Meyberg R."/>
            <person name="Vives C."/>
            <person name="Morata J."/>
            <person name="Symeonidi A."/>
            <person name="Hiss M."/>
            <person name="Muchero W."/>
            <person name="Kamisugi Y."/>
            <person name="Saleh O."/>
            <person name="Blanc G."/>
            <person name="Decker E.L."/>
            <person name="van Gessel N."/>
            <person name="Grimwood J."/>
            <person name="Hayes R.D."/>
            <person name="Graham S.W."/>
            <person name="Gunter L.E."/>
            <person name="McDaniel S.F."/>
            <person name="Hoernstein S.N.W."/>
            <person name="Larsson A."/>
            <person name="Li F.W."/>
            <person name="Perroud P.F."/>
            <person name="Phillips J."/>
            <person name="Ranjan P."/>
            <person name="Rokshar D.S."/>
            <person name="Rothfels C.J."/>
            <person name="Schneider L."/>
            <person name="Shu S."/>
            <person name="Stevenson D.W."/>
            <person name="Thummler F."/>
            <person name="Tillich M."/>
            <person name="Villarreal Aguilar J.C."/>
            <person name="Widiez T."/>
            <person name="Wong G.K."/>
            <person name="Wymore A."/>
            <person name="Zhang Y."/>
            <person name="Zimmer A.D."/>
            <person name="Quatrano R.S."/>
            <person name="Mayer K.F.X."/>
            <person name="Goodstein D."/>
            <person name="Casacuberta J.M."/>
            <person name="Vandepoele K."/>
            <person name="Reski R."/>
            <person name="Cuming A.C."/>
            <person name="Tuskan G.A."/>
            <person name="Maumus F."/>
            <person name="Salse J."/>
            <person name="Schmutz J."/>
            <person name="Rensing S.A."/>
        </authorList>
    </citation>
    <scope>NUCLEOTIDE SEQUENCE [LARGE SCALE GENOMIC DNA]</scope>
    <source>
        <strain evidence="2 3">cv. Gransden 2004</strain>
    </source>
</reference>
<evidence type="ECO:0000256" key="1">
    <source>
        <dbReference type="SAM" id="MobiDB-lite"/>
    </source>
</evidence>
<dbReference type="Gramene" id="Pp3c1_8080V3.3">
    <property type="protein sequence ID" value="Pp3c1_8080V3.3"/>
    <property type="gene ID" value="Pp3c1_8080"/>
</dbReference>
<proteinExistence type="predicted"/>
<dbReference type="Proteomes" id="UP000006727">
    <property type="component" value="Chromosome 1"/>
</dbReference>
<evidence type="ECO:0000313" key="2">
    <source>
        <dbReference type="EnsemblPlants" id="Pp3c1_8080V3.3"/>
    </source>
</evidence>
<reference evidence="2" key="3">
    <citation type="submission" date="2020-12" db="UniProtKB">
        <authorList>
            <consortium name="EnsemblPlants"/>
        </authorList>
    </citation>
    <scope>IDENTIFICATION</scope>
</reference>
<protein>
    <submittedName>
        <fullName evidence="2">Uncharacterized protein</fullName>
    </submittedName>
</protein>
<dbReference type="AlphaFoldDB" id="A0A7I4FCP9"/>
<reference evidence="2 3" key="1">
    <citation type="journal article" date="2008" name="Science">
        <title>The Physcomitrella genome reveals evolutionary insights into the conquest of land by plants.</title>
        <authorList>
            <person name="Rensing S."/>
            <person name="Lang D."/>
            <person name="Zimmer A."/>
            <person name="Terry A."/>
            <person name="Salamov A."/>
            <person name="Shapiro H."/>
            <person name="Nishiyama T."/>
            <person name="Perroud P.-F."/>
            <person name="Lindquist E."/>
            <person name="Kamisugi Y."/>
            <person name="Tanahashi T."/>
            <person name="Sakakibara K."/>
            <person name="Fujita T."/>
            <person name="Oishi K."/>
            <person name="Shin-I T."/>
            <person name="Kuroki Y."/>
            <person name="Toyoda A."/>
            <person name="Suzuki Y."/>
            <person name="Hashimoto A."/>
            <person name="Yamaguchi K."/>
            <person name="Sugano A."/>
            <person name="Kohara Y."/>
            <person name="Fujiyama A."/>
            <person name="Anterola A."/>
            <person name="Aoki S."/>
            <person name="Ashton N."/>
            <person name="Barbazuk W.B."/>
            <person name="Barker E."/>
            <person name="Bennetzen J."/>
            <person name="Bezanilla M."/>
            <person name="Blankenship R."/>
            <person name="Cho S.H."/>
            <person name="Dutcher S."/>
            <person name="Estelle M."/>
            <person name="Fawcett J.A."/>
            <person name="Gundlach H."/>
            <person name="Hanada K."/>
            <person name="Heyl A."/>
            <person name="Hicks K.A."/>
            <person name="Hugh J."/>
            <person name="Lohr M."/>
            <person name="Mayer K."/>
            <person name="Melkozernov A."/>
            <person name="Murata T."/>
            <person name="Nelson D."/>
            <person name="Pils B."/>
            <person name="Prigge M."/>
            <person name="Reiss B."/>
            <person name="Renner T."/>
            <person name="Rombauts S."/>
            <person name="Rushton P."/>
            <person name="Sanderfoot A."/>
            <person name="Schween G."/>
            <person name="Shiu S.-H."/>
            <person name="Stueber K."/>
            <person name="Theodoulou F.L."/>
            <person name="Tu H."/>
            <person name="Van de Peer Y."/>
            <person name="Verrier P.J."/>
            <person name="Waters E."/>
            <person name="Wood A."/>
            <person name="Yang L."/>
            <person name="Cove D."/>
            <person name="Cuming A."/>
            <person name="Hasebe M."/>
            <person name="Lucas S."/>
            <person name="Mishler D.B."/>
            <person name="Reski R."/>
            <person name="Grigoriev I."/>
            <person name="Quatrano R.S."/>
            <person name="Boore J.L."/>
        </authorList>
    </citation>
    <scope>NUCLEOTIDE SEQUENCE [LARGE SCALE GENOMIC DNA]</scope>
    <source>
        <strain evidence="2 3">cv. Gransden 2004</strain>
    </source>
</reference>
<keyword evidence="3" id="KW-1185">Reference proteome</keyword>